<reference evidence="1 2" key="1">
    <citation type="submission" date="2019-12" db="EMBL/GenBank/DDBJ databases">
        <title>Complete genome sequence of Mycolicibacterium xenopi str. JCM15661T.</title>
        <authorList>
            <person name="Yoshida M."/>
            <person name="Fukano H."/>
            <person name="Asakura T."/>
            <person name="Hoshino Y."/>
        </authorList>
    </citation>
    <scope>NUCLEOTIDE SEQUENCE [LARGE SCALE GENOMIC DNA]</scope>
    <source>
        <strain evidence="1 2">JCM 15661T</strain>
    </source>
</reference>
<protein>
    <submittedName>
        <fullName evidence="1">Uncharacterized protein</fullName>
    </submittedName>
</protein>
<dbReference type="Proteomes" id="UP000464624">
    <property type="component" value="Chromosome"/>
</dbReference>
<dbReference type="GO" id="GO:0016491">
    <property type="term" value="F:oxidoreductase activity"/>
    <property type="evidence" value="ECO:0007669"/>
    <property type="project" value="InterPro"/>
</dbReference>
<dbReference type="InterPro" id="IPR002937">
    <property type="entry name" value="Amino_oxidase"/>
</dbReference>
<evidence type="ECO:0000313" key="1">
    <source>
        <dbReference type="EMBL" id="BBU24094.1"/>
    </source>
</evidence>
<proteinExistence type="predicted"/>
<dbReference type="AlphaFoldDB" id="A0A2X1SZZ3"/>
<dbReference type="SUPFAM" id="SSF54373">
    <property type="entry name" value="FAD-linked reductases, C-terminal domain"/>
    <property type="match status" value="1"/>
</dbReference>
<dbReference type="EMBL" id="AP022314">
    <property type="protein sequence ID" value="BBU24094.1"/>
    <property type="molecule type" value="Genomic_DNA"/>
</dbReference>
<accession>A0A2X1SZZ3</accession>
<organism evidence="1 2">
    <name type="scientific">Mycobacterium xenopi</name>
    <dbReference type="NCBI Taxonomy" id="1789"/>
    <lineage>
        <taxon>Bacteria</taxon>
        <taxon>Bacillati</taxon>
        <taxon>Actinomycetota</taxon>
        <taxon>Actinomycetes</taxon>
        <taxon>Mycobacteriales</taxon>
        <taxon>Mycobacteriaceae</taxon>
        <taxon>Mycobacterium</taxon>
    </lineage>
</organism>
<dbReference type="Gene3D" id="3.90.660.10">
    <property type="match status" value="1"/>
</dbReference>
<name>A0A2X1SZZ3_MYCXE</name>
<evidence type="ECO:0000313" key="2">
    <source>
        <dbReference type="Proteomes" id="UP000464624"/>
    </source>
</evidence>
<dbReference type="KEGG" id="mxe:MYXE_38840"/>
<sequence>MSWWLYRRRTPSSFSRNCQPPRKTLVNGWQSVSAVKINVVYPEPFWRRNKLTGAVSDLRAAPAVIDTSPVQGKGVLSSYVVVAPPDTALGNEPSYYVDPAKRQQAVLNALEQQFGPQARDIEAY</sequence>
<dbReference type="Pfam" id="PF01593">
    <property type="entry name" value="Amino_oxidase"/>
    <property type="match status" value="1"/>
</dbReference>
<gene>
    <name evidence="1" type="ORF">MYXE_38840</name>
</gene>